<dbReference type="PANTHER" id="PTHR10404:SF46">
    <property type="entry name" value="VACUOLAR PROTEIN SORTING-ASSOCIATED PROTEIN 70"/>
    <property type="match status" value="1"/>
</dbReference>
<keyword evidence="7" id="KW-0121">Carboxypeptidase</keyword>
<evidence type="ECO:0000313" key="7">
    <source>
        <dbReference type="EMBL" id="KAG9188839.1"/>
    </source>
</evidence>
<evidence type="ECO:0000313" key="8">
    <source>
        <dbReference type="Proteomes" id="UP001199106"/>
    </source>
</evidence>
<dbReference type="InterPro" id="IPR007484">
    <property type="entry name" value="Peptidase_M28"/>
</dbReference>
<evidence type="ECO:0000256" key="1">
    <source>
        <dbReference type="ARBA" id="ARBA00005634"/>
    </source>
</evidence>
<dbReference type="SUPFAM" id="SSF52025">
    <property type="entry name" value="PA domain"/>
    <property type="match status" value="1"/>
</dbReference>
<dbReference type="FunFam" id="3.40.630.10:FF:000101">
    <property type="entry name" value="N-acetylated alpha-linked acidic dipeptidase like 1"/>
    <property type="match status" value="1"/>
</dbReference>
<accession>A0AAD4FJW4</accession>
<evidence type="ECO:0000259" key="4">
    <source>
        <dbReference type="Pfam" id="PF02225"/>
    </source>
</evidence>
<organism evidence="7 8">
    <name type="scientific">Alternaria panax</name>
    <dbReference type="NCBI Taxonomy" id="48097"/>
    <lineage>
        <taxon>Eukaryota</taxon>
        <taxon>Fungi</taxon>
        <taxon>Dikarya</taxon>
        <taxon>Ascomycota</taxon>
        <taxon>Pezizomycotina</taxon>
        <taxon>Dothideomycetes</taxon>
        <taxon>Pleosporomycetidae</taxon>
        <taxon>Pleosporales</taxon>
        <taxon>Pleosporineae</taxon>
        <taxon>Pleosporaceae</taxon>
        <taxon>Alternaria</taxon>
        <taxon>Alternaria sect. Panax</taxon>
    </lineage>
</organism>
<comment type="similarity">
    <text evidence="1">Belongs to the peptidase M28 family. M28B subfamily.</text>
</comment>
<feature type="domain" description="PA" evidence="4">
    <location>
        <begin position="161"/>
        <end position="236"/>
    </location>
</feature>
<dbReference type="Gene3D" id="3.40.630.10">
    <property type="entry name" value="Zn peptidases"/>
    <property type="match status" value="1"/>
</dbReference>
<keyword evidence="7" id="KW-0378">Hydrolase</keyword>
<keyword evidence="8" id="KW-1185">Reference proteome</keyword>
<dbReference type="InterPro" id="IPR046450">
    <property type="entry name" value="PA_dom_sf"/>
</dbReference>
<feature type="chain" id="PRO_5042193010" evidence="3">
    <location>
        <begin position="18"/>
        <end position="720"/>
    </location>
</feature>
<dbReference type="SUPFAM" id="SSF47672">
    <property type="entry name" value="Transferrin receptor-like dimerisation domain"/>
    <property type="match status" value="1"/>
</dbReference>
<dbReference type="InterPro" id="IPR039373">
    <property type="entry name" value="Peptidase_M28B"/>
</dbReference>
<feature type="domain" description="Transferrin receptor-like dimerisation" evidence="5">
    <location>
        <begin position="607"/>
        <end position="717"/>
    </location>
</feature>
<dbReference type="InterPro" id="IPR036757">
    <property type="entry name" value="TFR-like_dimer_dom_sf"/>
</dbReference>
<dbReference type="Gene3D" id="3.50.30.30">
    <property type="match status" value="1"/>
</dbReference>
<sequence length="720" mass="79459">MALFLLLALSIAQSTSACQRDLRSLDFGQQTQQHPLVHRQDIPFPPERSKNEDVLHTSFSTSSIDKWSSYYTHGDHVAGRNKYMAEQTARAWMENGVPASLVEYGVFLNYPKEQELALKMGNHTLREAQMYEDALPEDETTSSPQALPAFHGYSASGDVEAEYVYVGRGHKDDFAALVRANVSLEGMIALAKYGGPFRGVKVLNAEAHGMVGVVMFTDPGDDGPQAAKGQATYPNGPARQPSSIQRGSVAYIHQYPGDPTTPGYASKPGVARISNPPNLPKIPSLPISHRDALPLLKALDGHGTSGKQMNRDGWIGGLETTYSTGPAPSTILSLTNIMEEKTTPIWNVIGIINGTHADETIIIGNHRDAWIIGGAADPNSGSAILVEVVKAFGKLQESGWKPRRNIIFASWDAEEYALIGSTEWVEEHAPWLSATALTYLNVDIGVAGPLPGAGTTPELRTVAQDVMKKVEYGEKTLYDAWHELYQFRPEDNGFSDLGSGSDYTAFLQLGVGALDFGMDASRDTPVYHYHSSYDSYHWMKSMVDPHFSIHATVGRFIALLAYHLADDALVPFDMDAYARNINYWIRELVGETMEMEGSGDVQRKIKINELVEAGRRFREVTAEFTDRTSEKSFLDDVVRVDEANRVMKGVQRLFVREEGLPGREFYKNGLYAPNRDDGYKAQTLPASMEALQDRNLTLCLDWNVWLTEAIGKATELLAGV</sequence>
<comment type="caution">
    <text evidence="7">The sequence shown here is derived from an EMBL/GenBank/DDBJ whole genome shotgun (WGS) entry which is preliminary data.</text>
</comment>
<keyword evidence="3" id="KW-0732">Signal</keyword>
<dbReference type="Proteomes" id="UP001199106">
    <property type="component" value="Unassembled WGS sequence"/>
</dbReference>
<feature type="region of interest" description="Disordered" evidence="2">
    <location>
        <begin position="221"/>
        <end position="243"/>
    </location>
</feature>
<dbReference type="EMBL" id="JAANER010000006">
    <property type="protein sequence ID" value="KAG9188839.1"/>
    <property type="molecule type" value="Genomic_DNA"/>
</dbReference>
<dbReference type="Pfam" id="PF04253">
    <property type="entry name" value="TFR_dimer"/>
    <property type="match status" value="1"/>
</dbReference>
<dbReference type="AlphaFoldDB" id="A0AAD4FJW4"/>
<dbReference type="InterPro" id="IPR003137">
    <property type="entry name" value="PA_domain"/>
</dbReference>
<evidence type="ECO:0000256" key="2">
    <source>
        <dbReference type="SAM" id="MobiDB-lite"/>
    </source>
</evidence>
<name>A0AAD4FJW4_9PLEO</name>
<dbReference type="Pfam" id="PF02225">
    <property type="entry name" value="PA"/>
    <property type="match status" value="1"/>
</dbReference>
<dbReference type="CDD" id="cd02121">
    <property type="entry name" value="PA_GCPII_like"/>
    <property type="match status" value="1"/>
</dbReference>
<dbReference type="SUPFAM" id="SSF53187">
    <property type="entry name" value="Zn-dependent exopeptidases"/>
    <property type="match status" value="1"/>
</dbReference>
<dbReference type="GO" id="GO:0004181">
    <property type="term" value="F:metallocarboxypeptidase activity"/>
    <property type="evidence" value="ECO:0007669"/>
    <property type="project" value="UniProtKB-EC"/>
</dbReference>
<dbReference type="InterPro" id="IPR007365">
    <property type="entry name" value="TFR-like_dimer_dom"/>
</dbReference>
<feature type="domain" description="Peptidase M28" evidence="6">
    <location>
        <begin position="347"/>
        <end position="537"/>
    </location>
</feature>
<dbReference type="CDD" id="cd08022">
    <property type="entry name" value="M28_PSMA_like"/>
    <property type="match status" value="1"/>
</dbReference>
<dbReference type="PANTHER" id="PTHR10404">
    <property type="entry name" value="N-ACETYLATED-ALPHA-LINKED ACIDIC DIPEPTIDASE"/>
    <property type="match status" value="1"/>
</dbReference>
<gene>
    <name evidence="7" type="ORF">G6011_07544</name>
</gene>
<evidence type="ECO:0000256" key="3">
    <source>
        <dbReference type="SAM" id="SignalP"/>
    </source>
</evidence>
<evidence type="ECO:0000259" key="6">
    <source>
        <dbReference type="Pfam" id="PF04389"/>
    </source>
</evidence>
<keyword evidence="7" id="KW-0645">Protease</keyword>
<proteinExistence type="inferred from homology"/>
<feature type="signal peptide" evidence="3">
    <location>
        <begin position="1"/>
        <end position="17"/>
    </location>
</feature>
<dbReference type="FunFam" id="3.50.30.30:FF:000008">
    <property type="entry name" value="Glutamate carboxypeptidase 2"/>
    <property type="match status" value="1"/>
</dbReference>
<dbReference type="Pfam" id="PF04389">
    <property type="entry name" value="Peptidase_M28"/>
    <property type="match status" value="1"/>
</dbReference>
<reference evidence="7" key="1">
    <citation type="submission" date="2021-07" db="EMBL/GenBank/DDBJ databases">
        <title>Genome Resource of American Ginseng Black Spot Pathogen Alternaria panax.</title>
        <authorList>
            <person name="Qiu C."/>
            <person name="Wang W."/>
            <person name="Liu Z."/>
        </authorList>
    </citation>
    <scope>NUCLEOTIDE SEQUENCE</scope>
    <source>
        <strain evidence="7">BNCC115425</strain>
    </source>
</reference>
<evidence type="ECO:0000259" key="5">
    <source>
        <dbReference type="Pfam" id="PF04253"/>
    </source>
</evidence>
<dbReference type="Gene3D" id="1.20.930.40">
    <property type="entry name" value="Transferrin receptor-like, dimerisation domain"/>
    <property type="match status" value="1"/>
</dbReference>
<protein>
    <submittedName>
        <fullName evidence="7">N-acetylated-alpha-linked acidic dipeptidase</fullName>
        <ecNumber evidence="7">3.4.17.21</ecNumber>
    </submittedName>
</protein>
<dbReference type="EC" id="3.4.17.21" evidence="7"/>